<evidence type="ECO:0000256" key="2">
    <source>
        <dbReference type="ARBA" id="ARBA00010742"/>
    </source>
</evidence>
<dbReference type="Gene3D" id="3.40.190.10">
    <property type="entry name" value="Periplasmic binding protein-like II"/>
    <property type="match status" value="2"/>
</dbReference>
<protein>
    <submittedName>
        <fullName evidence="5">NitT/TauT family transport system substrate-binding protein</fullName>
    </submittedName>
</protein>
<dbReference type="EMBL" id="FOSQ01000009">
    <property type="protein sequence ID" value="SFK88139.1"/>
    <property type="molecule type" value="Genomic_DNA"/>
</dbReference>
<accession>A0A1I4D5Q3</accession>
<dbReference type="SUPFAM" id="SSF53850">
    <property type="entry name" value="Periplasmic binding protein-like II"/>
    <property type="match status" value="1"/>
</dbReference>
<proteinExistence type="inferred from homology"/>
<name>A0A1I4D5Q3_9PROT</name>
<evidence type="ECO:0000259" key="4">
    <source>
        <dbReference type="Pfam" id="PF09084"/>
    </source>
</evidence>
<keyword evidence="3" id="KW-0732">Signal</keyword>
<gene>
    <name evidence="5" type="ORF">SAMN02745775_109150</name>
</gene>
<keyword evidence="6" id="KW-1185">Reference proteome</keyword>
<dbReference type="RefSeq" id="WP_092961833.1">
    <property type="nucleotide sequence ID" value="NZ_FOSQ01000009.1"/>
</dbReference>
<dbReference type="GO" id="GO:0042597">
    <property type="term" value="C:periplasmic space"/>
    <property type="evidence" value="ECO:0007669"/>
    <property type="project" value="UniProtKB-SubCell"/>
</dbReference>
<evidence type="ECO:0000313" key="6">
    <source>
        <dbReference type="Proteomes" id="UP000199473"/>
    </source>
</evidence>
<organism evidence="5 6">
    <name type="scientific">Falsiroseomonas stagni DSM 19981</name>
    <dbReference type="NCBI Taxonomy" id="1123062"/>
    <lineage>
        <taxon>Bacteria</taxon>
        <taxon>Pseudomonadati</taxon>
        <taxon>Pseudomonadota</taxon>
        <taxon>Alphaproteobacteria</taxon>
        <taxon>Acetobacterales</taxon>
        <taxon>Roseomonadaceae</taxon>
        <taxon>Falsiroseomonas</taxon>
    </lineage>
</organism>
<evidence type="ECO:0000256" key="1">
    <source>
        <dbReference type="ARBA" id="ARBA00004418"/>
    </source>
</evidence>
<dbReference type="AlphaFoldDB" id="A0A1I4D5Q3"/>
<dbReference type="PANTHER" id="PTHR30024:SF47">
    <property type="entry name" value="TAURINE-BINDING PERIPLASMIC PROTEIN"/>
    <property type="match status" value="1"/>
</dbReference>
<dbReference type="InterPro" id="IPR015168">
    <property type="entry name" value="SsuA/THI5"/>
</dbReference>
<dbReference type="PANTHER" id="PTHR30024">
    <property type="entry name" value="ALIPHATIC SULFONATES-BINDING PROTEIN-RELATED"/>
    <property type="match status" value="1"/>
</dbReference>
<comment type="similarity">
    <text evidence="2">Belongs to the bacterial solute-binding protein SsuA/TauA family.</text>
</comment>
<comment type="subcellular location">
    <subcellularLocation>
        <location evidence="1">Periplasm</location>
    </subcellularLocation>
</comment>
<dbReference type="STRING" id="1123062.SAMN02745775_109150"/>
<dbReference type="OrthoDB" id="6531500at2"/>
<reference evidence="5 6" key="1">
    <citation type="submission" date="2016-10" db="EMBL/GenBank/DDBJ databases">
        <authorList>
            <person name="de Groot N.N."/>
        </authorList>
    </citation>
    <scope>NUCLEOTIDE SEQUENCE [LARGE SCALE GENOMIC DNA]</scope>
    <source>
        <strain evidence="5 6">DSM 19981</strain>
    </source>
</reference>
<feature type="domain" description="SsuA/THI5-like" evidence="4">
    <location>
        <begin position="16"/>
        <end position="200"/>
    </location>
</feature>
<evidence type="ECO:0000313" key="5">
    <source>
        <dbReference type="EMBL" id="SFK88139.1"/>
    </source>
</evidence>
<dbReference type="Pfam" id="PF09084">
    <property type="entry name" value="NMT1"/>
    <property type="match status" value="1"/>
</dbReference>
<dbReference type="Proteomes" id="UP000199473">
    <property type="component" value="Unassembled WGS sequence"/>
</dbReference>
<evidence type="ECO:0000256" key="3">
    <source>
        <dbReference type="ARBA" id="ARBA00022729"/>
    </source>
</evidence>
<sequence length="300" mass="31953">MNTITLQEPFRALFYTPFYAAIARGDFAAAGVDVTLITVGEPDRAVANLLSGAAHMAWSGPMRVIRDHAANPDSPLVSFGAVVMKDPFLLVGRGPKPGFTLRDLRTHSLGVVSEVPTPWWCLQRDLLEAGIDPAALETVQGRTMAENADAVAAGTLGLAQVFEPFATMAEAKGCAVWHAQADRGPTSYTAFYATRAILAERRPAILGMIRGLASMQRWLQGSDAATIAATVAPFFAGMDRATLEGGIARYRKLGLWAPTPFFPRDAYESLEASMLRAGAIPAAPGYDACIDNAVVQEALG</sequence>